<protein>
    <submittedName>
        <fullName evidence="2">Uncharacterized protein</fullName>
    </submittedName>
</protein>
<keyword evidence="3" id="KW-1185">Reference proteome</keyword>
<gene>
    <name evidence="2" type="ORF">CHILSU_LOCUS1578</name>
</gene>
<dbReference type="Proteomes" id="UP001153292">
    <property type="component" value="Chromosome 11"/>
</dbReference>
<name>A0ABN8ARV4_CHISP</name>
<evidence type="ECO:0000313" key="2">
    <source>
        <dbReference type="EMBL" id="CAH0398458.1"/>
    </source>
</evidence>
<dbReference type="EMBL" id="OU963904">
    <property type="protein sequence ID" value="CAH0398458.1"/>
    <property type="molecule type" value="Genomic_DNA"/>
</dbReference>
<evidence type="ECO:0000256" key="1">
    <source>
        <dbReference type="SAM" id="MobiDB-lite"/>
    </source>
</evidence>
<proteinExistence type="predicted"/>
<feature type="compositionally biased region" description="Polar residues" evidence="1">
    <location>
        <begin position="19"/>
        <end position="34"/>
    </location>
</feature>
<reference evidence="2" key="1">
    <citation type="submission" date="2021-12" db="EMBL/GenBank/DDBJ databases">
        <authorList>
            <person name="King R."/>
        </authorList>
    </citation>
    <scope>NUCLEOTIDE SEQUENCE</scope>
</reference>
<organism evidence="2 3">
    <name type="scientific">Chilo suppressalis</name>
    <name type="common">Asiatic rice borer moth</name>
    <dbReference type="NCBI Taxonomy" id="168631"/>
    <lineage>
        <taxon>Eukaryota</taxon>
        <taxon>Metazoa</taxon>
        <taxon>Ecdysozoa</taxon>
        <taxon>Arthropoda</taxon>
        <taxon>Hexapoda</taxon>
        <taxon>Insecta</taxon>
        <taxon>Pterygota</taxon>
        <taxon>Neoptera</taxon>
        <taxon>Endopterygota</taxon>
        <taxon>Lepidoptera</taxon>
        <taxon>Glossata</taxon>
        <taxon>Ditrysia</taxon>
        <taxon>Pyraloidea</taxon>
        <taxon>Crambidae</taxon>
        <taxon>Crambinae</taxon>
        <taxon>Chilo</taxon>
    </lineage>
</organism>
<feature type="region of interest" description="Disordered" evidence="1">
    <location>
        <begin position="8"/>
        <end position="34"/>
    </location>
</feature>
<evidence type="ECO:0000313" key="3">
    <source>
        <dbReference type="Proteomes" id="UP001153292"/>
    </source>
</evidence>
<sequence>MDRFVVREPRVGAEYPHNPQGNQPMSFRSNAPRNNNDMTLDNVYYGGYGAESPFFADGFGVQHRVSNAPTYSPINRHHPSQAQIFSGIDPRYLATYTDSNAAYIVTGLQMEEDRSRLPMSFGYENRTIVAPDRGKTNTIIHEAPKDNTLVTNTMMQPNFSEKSSIFKSKTDMSNRQFKENSGQLYQQKQGNVTGVVSAPSPKISVDNPPKEENYVIPMTRAERLKVLHKSGPRAFSGPVEKVLKWHKALQEIGVLIIYEIVAKCVSVRPGDSCSKNLVVRDDNGPAMQVVYYEIDFLLPELKPPCTVRIVGRMMAGTCRLQAFNVRAATGDDVATLPRRTAVAAHHVAKMCKEYGTNVAH</sequence>
<accession>A0ABN8ARV4</accession>